<gene>
    <name evidence="1" type="ORF">IE53DRAFT_193053</name>
</gene>
<organism evidence="1 2">
    <name type="scientific">Violaceomyces palustris</name>
    <dbReference type="NCBI Taxonomy" id="1673888"/>
    <lineage>
        <taxon>Eukaryota</taxon>
        <taxon>Fungi</taxon>
        <taxon>Dikarya</taxon>
        <taxon>Basidiomycota</taxon>
        <taxon>Ustilaginomycotina</taxon>
        <taxon>Ustilaginomycetes</taxon>
        <taxon>Violaceomycetales</taxon>
        <taxon>Violaceomycetaceae</taxon>
        <taxon>Violaceomyces</taxon>
    </lineage>
</organism>
<evidence type="ECO:0000313" key="2">
    <source>
        <dbReference type="Proteomes" id="UP000245626"/>
    </source>
</evidence>
<reference evidence="1 2" key="1">
    <citation type="journal article" date="2018" name="Mol. Biol. Evol.">
        <title>Broad Genomic Sampling Reveals a Smut Pathogenic Ancestry of the Fungal Clade Ustilaginomycotina.</title>
        <authorList>
            <person name="Kijpornyongpan T."/>
            <person name="Mondo S.J."/>
            <person name="Barry K."/>
            <person name="Sandor L."/>
            <person name="Lee J."/>
            <person name="Lipzen A."/>
            <person name="Pangilinan J."/>
            <person name="LaButti K."/>
            <person name="Hainaut M."/>
            <person name="Henrissat B."/>
            <person name="Grigoriev I.V."/>
            <person name="Spatafora J.W."/>
            <person name="Aime M.C."/>
        </authorList>
    </citation>
    <scope>NUCLEOTIDE SEQUENCE [LARGE SCALE GENOMIC DNA]</scope>
    <source>
        <strain evidence="1 2">SA 807</strain>
    </source>
</reference>
<sequence>MINTILPPDSPLWDPRLHHIFYASLAFQYAVFHLLANTLYRGSSKEALKKKCWILTTMASLVMCLASLPFLYDFVSSRFDVHMIRPRTKTLAEPLAAYFIAYLVSDLSLGSIYYRSMINFSSGWCHHIGYTFLYSFWIHKGWTHISGVASIFELPTLIMGAASLHPPLRSNMAFTLTFFATRVFFHLALLLAYSSPHGRVAPGLEGSKGPMVSIIITYPMHLWWGYKCILSVRRRMRKRKLAASQVAQANQSVIASAGQLFNGLPQPDVSSAVNTPASTTPGGAAINPGATGGPVHQAFAKAAAVARPPIDLLLPKSRRSSAKSSANADAATGRSEMKLRPEYINHRSLFTAPVAPEGAKPEDAEPFLAIRSPAEARDRARRLIADAVRKVWVNAPASWRKQFEEEARFGGKRAALGRGRSRVPVVPGEESAVSSASESEDNGSTRGGTKYLAAQRAAIRRAVLRAVRVAINGRDPASEASVEEEDAEKEGGEEEEGLDRTLQSLDFSGLVKLLPPDLFSQDYNVREYQVERDAAGGRRRRIVGQIRRRMEVARRDMVVF</sequence>
<protein>
    <submittedName>
        <fullName evidence="1">Uncharacterized protein</fullName>
    </submittedName>
</protein>
<accession>A0ACD0P5F9</accession>
<evidence type="ECO:0000313" key="1">
    <source>
        <dbReference type="EMBL" id="PWN53265.1"/>
    </source>
</evidence>
<dbReference type="Proteomes" id="UP000245626">
    <property type="component" value="Unassembled WGS sequence"/>
</dbReference>
<keyword evidence="2" id="KW-1185">Reference proteome</keyword>
<proteinExistence type="predicted"/>
<name>A0ACD0P5F9_9BASI</name>
<dbReference type="EMBL" id="KZ819733">
    <property type="protein sequence ID" value="PWN53265.1"/>
    <property type="molecule type" value="Genomic_DNA"/>
</dbReference>